<proteinExistence type="predicted"/>
<keyword evidence="4" id="KW-1185">Reference proteome</keyword>
<organism evidence="3 4">
    <name type="scientific">Equus asinus</name>
    <name type="common">Donkey</name>
    <name type="synonym">Equus africanus asinus</name>
    <dbReference type="NCBI Taxonomy" id="9793"/>
    <lineage>
        <taxon>Eukaryota</taxon>
        <taxon>Metazoa</taxon>
        <taxon>Chordata</taxon>
        <taxon>Craniata</taxon>
        <taxon>Vertebrata</taxon>
        <taxon>Euteleostomi</taxon>
        <taxon>Mammalia</taxon>
        <taxon>Eutheria</taxon>
        <taxon>Laurasiatheria</taxon>
        <taxon>Perissodactyla</taxon>
        <taxon>Equidae</taxon>
        <taxon>Equus</taxon>
    </lineage>
</organism>
<dbReference type="Ensembl" id="ENSEAST00005052059.1">
    <property type="protein sequence ID" value="ENSEASP00005053792.1"/>
    <property type="gene ID" value="ENSEASG00005029449.1"/>
</dbReference>
<gene>
    <name evidence="3" type="primary">LOC106839831</name>
</gene>
<accession>A0A9L0JUU0</accession>
<sequence length="88" mass="10122">MSFFSSWIKAIFVIALAFPLYSETSFAPAPEFRFPPNCKPYIDPQGICTKELDPVCASNAETYYNECNFCYEKMKSGDKFDFKHFGEC</sequence>
<protein>
    <recommendedName>
        <fullName evidence="2">Kazal-like domain-containing protein</fullName>
    </recommendedName>
</protein>
<dbReference type="InterPro" id="IPR002350">
    <property type="entry name" value="Kazal_dom"/>
</dbReference>
<reference evidence="3" key="2">
    <citation type="submission" date="2025-08" db="UniProtKB">
        <authorList>
            <consortium name="Ensembl"/>
        </authorList>
    </citation>
    <scope>IDENTIFICATION</scope>
</reference>
<dbReference type="Proteomes" id="UP000694387">
    <property type="component" value="Chromosome 12"/>
</dbReference>
<reference evidence="3 4" key="1">
    <citation type="journal article" date="2020" name="Nat. Commun.">
        <title>Donkey genomes provide new insights into domestication and selection for coat color.</title>
        <authorList>
            <person name="Wang"/>
            <person name="C."/>
            <person name="Li"/>
            <person name="H."/>
            <person name="Guo"/>
            <person name="Y."/>
            <person name="Huang"/>
            <person name="J."/>
            <person name="Sun"/>
            <person name="Y."/>
            <person name="Min"/>
            <person name="J."/>
            <person name="Wang"/>
            <person name="J."/>
            <person name="Fang"/>
            <person name="X."/>
            <person name="Zhao"/>
            <person name="Z."/>
            <person name="Wang"/>
            <person name="S."/>
            <person name="Zhang"/>
            <person name="Y."/>
            <person name="Liu"/>
            <person name="Q."/>
            <person name="Jiang"/>
            <person name="Q."/>
            <person name="Wang"/>
            <person name="X."/>
            <person name="Guo"/>
            <person name="Y."/>
            <person name="Yang"/>
            <person name="C."/>
            <person name="Wang"/>
            <person name="Y."/>
            <person name="Tian"/>
            <person name="F."/>
            <person name="Zhuang"/>
            <person name="G."/>
            <person name="Fan"/>
            <person name="Y."/>
            <person name="Gao"/>
            <person name="Q."/>
            <person name="Li"/>
            <person name="Y."/>
            <person name="Ju"/>
            <person name="Z."/>
            <person name="Li"/>
            <person name="J."/>
            <person name="Li"/>
            <person name="R."/>
            <person name="Hou"/>
            <person name="M."/>
            <person name="Yang"/>
            <person name="G."/>
            <person name="Liu"/>
            <person name="G."/>
            <person name="Liu"/>
            <person name="W."/>
            <person name="Guo"/>
            <person name="J."/>
            <person name="Pan"/>
            <person name="S."/>
            <person name="Fan"/>
            <person name="G."/>
            <person name="Zhang"/>
            <person name="W."/>
            <person name="Zhang"/>
            <person name="R."/>
            <person name="Yu"/>
            <person name="J."/>
            <person name="Zhang"/>
            <person name="X."/>
            <person name="Yin"/>
            <person name="Q."/>
            <person name="Ji"/>
            <person name="C."/>
            <person name="Jin"/>
            <person name="Y."/>
            <person name="Yue"/>
            <person name="G."/>
            <person name="Liu"/>
            <person name="M."/>
            <person name="Xu"/>
            <person name="J."/>
            <person name="Liu"/>
            <person name="S."/>
            <person name="Jordana"/>
            <person name="J."/>
            <person name="Noce"/>
            <person name="A."/>
            <person name="Amills"/>
            <person name="M."/>
            <person name="Wu"/>
            <person name="D.D."/>
            <person name="Li"/>
            <person name="S."/>
            <person name="Zhou"/>
            <person name="X. and Zhong"/>
            <person name="J."/>
        </authorList>
    </citation>
    <scope>NUCLEOTIDE SEQUENCE [LARGE SCALE GENOMIC DNA]</scope>
</reference>
<evidence type="ECO:0000313" key="3">
    <source>
        <dbReference type="Ensembl" id="ENSEASP00005053792.1"/>
    </source>
</evidence>
<dbReference type="SMART" id="SM00280">
    <property type="entry name" value="KAZAL"/>
    <property type="match status" value="1"/>
</dbReference>
<dbReference type="Gene3D" id="3.30.60.30">
    <property type="match status" value="1"/>
</dbReference>
<dbReference type="PANTHER" id="PTHR21312">
    <property type="entry name" value="SERINE PROTEASE INHIBITOR"/>
    <property type="match status" value="1"/>
</dbReference>
<dbReference type="PROSITE" id="PS51465">
    <property type="entry name" value="KAZAL_2"/>
    <property type="match status" value="1"/>
</dbReference>
<reference evidence="3" key="3">
    <citation type="submission" date="2025-09" db="UniProtKB">
        <authorList>
            <consortium name="Ensembl"/>
        </authorList>
    </citation>
    <scope>IDENTIFICATION</scope>
</reference>
<feature type="signal peptide" evidence="1">
    <location>
        <begin position="1"/>
        <end position="17"/>
    </location>
</feature>
<dbReference type="PANTHER" id="PTHR21312:SF30">
    <property type="entry name" value="SERINE PROTEASE INHIBITOR KAZAL-TYPE 11-RELATED"/>
    <property type="match status" value="1"/>
</dbReference>
<feature type="domain" description="Kazal-like" evidence="2">
    <location>
        <begin position="32"/>
        <end position="88"/>
    </location>
</feature>
<dbReference type="KEGG" id="eai:106839831"/>
<dbReference type="SUPFAM" id="SSF100895">
    <property type="entry name" value="Kazal-type serine protease inhibitors"/>
    <property type="match status" value="1"/>
</dbReference>
<evidence type="ECO:0000259" key="2">
    <source>
        <dbReference type="PROSITE" id="PS51465"/>
    </source>
</evidence>
<feature type="chain" id="PRO_5040314110" description="Kazal-like domain-containing protein" evidence="1">
    <location>
        <begin position="18"/>
        <end position="88"/>
    </location>
</feature>
<dbReference type="Pfam" id="PF00050">
    <property type="entry name" value="Kazal_1"/>
    <property type="match status" value="1"/>
</dbReference>
<dbReference type="AlphaFoldDB" id="A0A9L0JUU0"/>
<dbReference type="PROSITE" id="PS00282">
    <property type="entry name" value="KAZAL_1"/>
    <property type="match status" value="1"/>
</dbReference>
<evidence type="ECO:0000256" key="1">
    <source>
        <dbReference type="SAM" id="SignalP"/>
    </source>
</evidence>
<keyword evidence="1" id="KW-0732">Signal</keyword>
<name>A0A9L0JUU0_EQUAS</name>
<evidence type="ECO:0000313" key="4">
    <source>
        <dbReference type="Proteomes" id="UP000694387"/>
    </source>
</evidence>
<dbReference type="InterPro" id="IPR036058">
    <property type="entry name" value="Kazal_dom_sf"/>
</dbReference>
<dbReference type="GeneTree" id="ENSGT00940000165308"/>